<comment type="similarity">
    <text evidence="2">Belongs to the polycystin family.</text>
</comment>
<evidence type="ECO:0000256" key="6">
    <source>
        <dbReference type="ARBA" id="ARBA00023136"/>
    </source>
</evidence>
<dbReference type="GO" id="GO:0016020">
    <property type="term" value="C:membrane"/>
    <property type="evidence" value="ECO:0007669"/>
    <property type="project" value="UniProtKB-SubCell"/>
</dbReference>
<keyword evidence="3 9" id="KW-0812">Transmembrane</keyword>
<sequence length="1330" mass="151240">MGKIANAYASVQKAIKAYLANQDLKDLTAYMAFVFVFSFVTFSGKPAGQYELTQMALQKYATCDNEGAPDYCEIEDEESLYGWLSEELSGIAFPQEGYDGAIFDRVTKLFILGQSRFMGAMRIRQIRTVLDECEKVPTWLTDVPNNGPEGTITLNCTQEIGGDSEMKTPFGNPEDLQNFTRPFTWQSTTELNTTSLGTANGEFDSYPQSGYALDVVPNLAPSWFAEKVQACMPLLQESIEACMVEQGVSHDTVDVASPPPPYPPGVPPPNVDDAGMRVTSFDVAEESSETSVWSNEPNWVTTLLYDFVISDDNLTLDYVYNFVVHQTSTYQDLKWIAEGYDSIRDATSWLGEMDPKDSTLPKLEEGECNTNNYLCTESRAEVTVKVKVDKEDFDRKREDAIAQGVISLPATQPNVTIVLNTTGTDEHRNIWSKVKLSMTYLFNTTTRRHLLAVGDGATPLTTSNRINTMNKLFRRRRRRLLEEEGSKPAYLRSARYKAMERRKDEAGLDLDWKPQRDSNRKTRRLQQAPPPPSDSCVEKEENEGKQMKYPTTLVKETCVMVADPFNTCELDYMGFQILLDYVSDEMCGLCKCTKDPEGDCSTDQGEEEEAIPYGEDGSDYIQHPDFINAWDEKDDEQKACYCQTNCNPMNLYTYQMEMLISNRWTDIHTRGIVLDLTVLDQNYNWFTVIRLMMEFPEMGGHAGVQFIYPYQIVSTFRLFRYVTAADVLVLAFEVIFVIFIVTFSASLIVEMKQQKWGFWKDGWHYIDLSNAIIFYAVIMLRTLGLLLISKFDFDSITVEYVDFPPLAVIATAELNIGAFNFFLMYFKFFKYLGKIPRMDSILVTVSNAAFDLFLFAIMFFIVTYSFAAAFYIVFSADVEEFSTLLKCFTTLLNYLLGDFDYGALYDVNPILGPVLFYLYSFLVFFILLNMFLAIIADSYAEVKGNQTEEDLKFYYNLRDTVMTNMNVLFKKKETVHELAQELMRADGDLDDMIDESELEKALAANPAAYSILKVSGAKELLQKYDVSGDGVLDKSEMTEILRELAEKEAEIQAEMDVAKGELDAVADKVEEEGGDMDEGLHGGMMNFSGPITVDTSELEQRIDKVEGQIKEMSRNVAKKLSLMIDLMMSLSDQMEMLISNRWTDIQTRGIVLDLTVLDQNYNWFTVIRLMMEFPEMGGHAGVQFIYPYQIVSTFRLFRMVPPRSCEARYVTAADVLVLAFEVIFVIFIVTFSASLIVEMKQQKWGFWKDGWHYIDLSNAIIFYAVIMLRTLGLLLISKFDFDSITVEYVDFPPLAVIATAELNIGAFNFLTHYSMKMAFSCENDIALFTS</sequence>
<dbReference type="InterPro" id="IPR002048">
    <property type="entry name" value="EF_hand_dom"/>
</dbReference>
<feature type="transmembrane region" description="Helical" evidence="9">
    <location>
        <begin position="770"/>
        <end position="788"/>
    </location>
</feature>
<comment type="caution">
    <text evidence="11">The sequence shown here is derived from an EMBL/GenBank/DDBJ whole genome shotgun (WGS) entry which is preliminary data.</text>
</comment>
<dbReference type="PANTHER" id="PTHR10877:SF183">
    <property type="entry name" value="AT14535P-RELATED"/>
    <property type="match status" value="1"/>
</dbReference>
<proteinExistence type="inferred from homology"/>
<feature type="compositionally biased region" description="Basic and acidic residues" evidence="8">
    <location>
        <begin position="536"/>
        <end position="545"/>
    </location>
</feature>
<dbReference type="InterPro" id="IPR018247">
    <property type="entry name" value="EF_Hand_1_Ca_BS"/>
</dbReference>
<dbReference type="PROSITE" id="PS50222">
    <property type="entry name" value="EF_HAND_2"/>
    <property type="match status" value="1"/>
</dbReference>
<organism evidence="11 12">
    <name type="scientific">Cymbomonas tetramitiformis</name>
    <dbReference type="NCBI Taxonomy" id="36881"/>
    <lineage>
        <taxon>Eukaryota</taxon>
        <taxon>Viridiplantae</taxon>
        <taxon>Chlorophyta</taxon>
        <taxon>Pyramimonadophyceae</taxon>
        <taxon>Pyramimonadales</taxon>
        <taxon>Pyramimonadaceae</taxon>
        <taxon>Cymbomonas</taxon>
    </lineage>
</organism>
<feature type="domain" description="EF-hand" evidence="10">
    <location>
        <begin position="1012"/>
        <end position="1047"/>
    </location>
</feature>
<evidence type="ECO:0000256" key="5">
    <source>
        <dbReference type="ARBA" id="ARBA00022989"/>
    </source>
</evidence>
<name>A0AAE0L941_9CHLO</name>
<feature type="transmembrane region" description="Helical" evidence="9">
    <location>
        <begin position="1256"/>
        <end position="1276"/>
    </location>
</feature>
<reference evidence="11 12" key="1">
    <citation type="journal article" date="2015" name="Genome Biol. Evol.">
        <title>Comparative Genomics of a Bacterivorous Green Alga Reveals Evolutionary Causalities and Consequences of Phago-Mixotrophic Mode of Nutrition.</title>
        <authorList>
            <person name="Burns J.A."/>
            <person name="Paasch A."/>
            <person name="Narechania A."/>
            <person name="Kim E."/>
        </authorList>
    </citation>
    <scope>NUCLEOTIDE SEQUENCE [LARGE SCALE GENOMIC DNA]</scope>
    <source>
        <strain evidence="11 12">PLY_AMNH</strain>
    </source>
</reference>
<feature type="region of interest" description="Disordered" evidence="8">
    <location>
        <begin position="506"/>
        <end position="545"/>
    </location>
</feature>
<dbReference type="Pfam" id="PF20519">
    <property type="entry name" value="Polycystin_dom"/>
    <property type="match status" value="2"/>
</dbReference>
<keyword evidence="4" id="KW-0106">Calcium</keyword>
<dbReference type="Gene3D" id="1.10.287.70">
    <property type="match status" value="1"/>
</dbReference>
<dbReference type="PROSITE" id="PS00018">
    <property type="entry name" value="EF_HAND_1"/>
    <property type="match status" value="1"/>
</dbReference>
<protein>
    <recommendedName>
        <fullName evidence="10">EF-hand domain-containing protein</fullName>
    </recommendedName>
</protein>
<feature type="transmembrane region" description="Helical" evidence="9">
    <location>
        <begin position="727"/>
        <end position="749"/>
    </location>
</feature>
<keyword evidence="12" id="KW-1185">Reference proteome</keyword>
<feature type="transmembrane region" description="Helical" evidence="9">
    <location>
        <begin position="808"/>
        <end position="828"/>
    </location>
</feature>
<feature type="transmembrane region" description="Helical" evidence="9">
    <location>
        <begin position="849"/>
        <end position="874"/>
    </location>
</feature>
<evidence type="ECO:0000256" key="1">
    <source>
        <dbReference type="ARBA" id="ARBA00004141"/>
    </source>
</evidence>
<dbReference type="Pfam" id="PF08016">
    <property type="entry name" value="PKD_channel"/>
    <property type="match status" value="1"/>
</dbReference>
<dbReference type="GO" id="GO:0005509">
    <property type="term" value="F:calcium ion binding"/>
    <property type="evidence" value="ECO:0007669"/>
    <property type="project" value="InterPro"/>
</dbReference>
<dbReference type="InterPro" id="IPR051223">
    <property type="entry name" value="Polycystin"/>
</dbReference>
<evidence type="ECO:0000313" key="12">
    <source>
        <dbReference type="Proteomes" id="UP001190700"/>
    </source>
</evidence>
<feature type="coiled-coil region" evidence="7">
    <location>
        <begin position="1034"/>
        <end position="1061"/>
    </location>
</feature>
<evidence type="ECO:0000256" key="9">
    <source>
        <dbReference type="SAM" id="Phobius"/>
    </source>
</evidence>
<evidence type="ECO:0000313" key="11">
    <source>
        <dbReference type="EMBL" id="KAK3276588.1"/>
    </source>
</evidence>
<dbReference type="FunFam" id="1.10.287.70:FF:000086">
    <property type="entry name" value="Polycystic kidney disease 2"/>
    <property type="match status" value="1"/>
</dbReference>
<feature type="transmembrane region" description="Helical" evidence="9">
    <location>
        <begin position="914"/>
        <end position="936"/>
    </location>
</feature>
<evidence type="ECO:0000256" key="4">
    <source>
        <dbReference type="ARBA" id="ARBA00022837"/>
    </source>
</evidence>
<accession>A0AAE0L941</accession>
<dbReference type="InterPro" id="IPR046791">
    <property type="entry name" value="Polycystin_dom"/>
</dbReference>
<feature type="transmembrane region" description="Helical" evidence="9">
    <location>
        <begin position="1209"/>
        <end position="1236"/>
    </location>
</feature>
<dbReference type="SUPFAM" id="SSF47473">
    <property type="entry name" value="EF-hand"/>
    <property type="match status" value="1"/>
</dbReference>
<evidence type="ECO:0000256" key="2">
    <source>
        <dbReference type="ARBA" id="ARBA00007200"/>
    </source>
</evidence>
<dbReference type="Proteomes" id="UP001190700">
    <property type="component" value="Unassembled WGS sequence"/>
</dbReference>
<dbReference type="EMBL" id="LGRX02006480">
    <property type="protein sequence ID" value="KAK3276588.1"/>
    <property type="molecule type" value="Genomic_DNA"/>
</dbReference>
<evidence type="ECO:0000259" key="10">
    <source>
        <dbReference type="PROSITE" id="PS50222"/>
    </source>
</evidence>
<evidence type="ECO:0000256" key="3">
    <source>
        <dbReference type="ARBA" id="ARBA00022692"/>
    </source>
</evidence>
<dbReference type="InterPro" id="IPR011992">
    <property type="entry name" value="EF-hand-dom_pair"/>
</dbReference>
<dbReference type="Gene3D" id="1.10.238.10">
    <property type="entry name" value="EF-hand"/>
    <property type="match status" value="1"/>
</dbReference>
<dbReference type="PANTHER" id="PTHR10877">
    <property type="entry name" value="POLYCYSTIN FAMILY MEMBER"/>
    <property type="match status" value="1"/>
</dbReference>
<keyword evidence="6 9" id="KW-0472">Membrane</keyword>
<dbReference type="InterPro" id="IPR013122">
    <property type="entry name" value="PKD1_2_channel"/>
</dbReference>
<evidence type="ECO:0000256" key="7">
    <source>
        <dbReference type="SAM" id="Coils"/>
    </source>
</evidence>
<keyword evidence="5 9" id="KW-1133">Transmembrane helix</keyword>
<feature type="compositionally biased region" description="Basic and acidic residues" evidence="8">
    <location>
        <begin position="506"/>
        <end position="520"/>
    </location>
</feature>
<comment type="subcellular location">
    <subcellularLocation>
        <location evidence="1">Membrane</location>
        <topology evidence="1">Multi-pass membrane protein</topology>
    </subcellularLocation>
</comment>
<keyword evidence="7" id="KW-0175">Coiled coil</keyword>
<evidence type="ECO:0000256" key="8">
    <source>
        <dbReference type="SAM" id="MobiDB-lite"/>
    </source>
</evidence>
<gene>
    <name evidence="11" type="ORF">CYMTET_15349</name>
</gene>